<dbReference type="InterPro" id="IPR050679">
    <property type="entry name" value="Bact_HTH_transcr_reg"/>
</dbReference>
<sequence>MTAAAGERGPRALDRSRSLSLWAQLLADLRRRLDDGEFADTFPGELALVAEYGVSRHTVREALRRLREEGVVVATRGRTPRLAEPVEIEQPLGALYSLFSSVEATGLRQRSVVRTLDVRADGVVATRLGLEESTPLVYLERLRLAGGAPLAVDRVWLPERLAAPLLDVDFTHTALYDEYADRCGVRLTGGQEHIRAVVPSAAEKRLLEIGPGIAAFAIERLGCAGEAAVEWRHTLVRGDRFAVTAHFSAGRGYRFGVSTGPDPDAR</sequence>
<dbReference type="GO" id="GO:0003677">
    <property type="term" value="F:DNA binding"/>
    <property type="evidence" value="ECO:0007669"/>
    <property type="project" value="UniProtKB-KW"/>
</dbReference>
<keyword evidence="2" id="KW-0238">DNA-binding</keyword>
<dbReference type="GO" id="GO:0003700">
    <property type="term" value="F:DNA-binding transcription factor activity"/>
    <property type="evidence" value="ECO:0007669"/>
    <property type="project" value="InterPro"/>
</dbReference>
<evidence type="ECO:0000256" key="2">
    <source>
        <dbReference type="ARBA" id="ARBA00023125"/>
    </source>
</evidence>
<evidence type="ECO:0000256" key="3">
    <source>
        <dbReference type="ARBA" id="ARBA00023163"/>
    </source>
</evidence>
<dbReference type="SUPFAM" id="SSF64288">
    <property type="entry name" value="Chorismate lyase-like"/>
    <property type="match status" value="1"/>
</dbReference>
<evidence type="ECO:0000256" key="1">
    <source>
        <dbReference type="ARBA" id="ARBA00023015"/>
    </source>
</evidence>
<dbReference type="InterPro" id="IPR028978">
    <property type="entry name" value="Chorismate_lyase_/UTRA_dom_sf"/>
</dbReference>
<dbReference type="Pfam" id="PF00392">
    <property type="entry name" value="GntR"/>
    <property type="match status" value="1"/>
</dbReference>
<feature type="domain" description="HTH gntR-type" evidence="4">
    <location>
        <begin position="15"/>
        <end position="85"/>
    </location>
</feature>
<accession>A0A848DR37</accession>
<evidence type="ECO:0000259" key="4">
    <source>
        <dbReference type="PROSITE" id="PS50949"/>
    </source>
</evidence>
<dbReference type="Gene3D" id="1.10.10.10">
    <property type="entry name" value="Winged helix-like DNA-binding domain superfamily/Winged helix DNA-binding domain"/>
    <property type="match status" value="1"/>
</dbReference>
<dbReference type="SMART" id="SM00866">
    <property type="entry name" value="UTRA"/>
    <property type="match status" value="1"/>
</dbReference>
<comment type="caution">
    <text evidence="5">The sequence shown here is derived from an EMBL/GenBank/DDBJ whole genome shotgun (WGS) entry which is preliminary data.</text>
</comment>
<dbReference type="Proteomes" id="UP000586918">
    <property type="component" value="Unassembled WGS sequence"/>
</dbReference>
<dbReference type="InterPro" id="IPR036388">
    <property type="entry name" value="WH-like_DNA-bd_sf"/>
</dbReference>
<keyword evidence="1" id="KW-0805">Transcription regulation</keyword>
<dbReference type="InterPro" id="IPR036390">
    <property type="entry name" value="WH_DNA-bd_sf"/>
</dbReference>
<dbReference type="EMBL" id="JAAXKZ010000147">
    <property type="protein sequence ID" value="NMH95005.1"/>
    <property type="molecule type" value="Genomic_DNA"/>
</dbReference>
<evidence type="ECO:0000313" key="6">
    <source>
        <dbReference type="Proteomes" id="UP000586918"/>
    </source>
</evidence>
<protein>
    <submittedName>
        <fullName evidence="5">GntR family transcriptional regulator</fullName>
    </submittedName>
</protein>
<dbReference type="InterPro" id="IPR011663">
    <property type="entry name" value="UTRA"/>
</dbReference>
<dbReference type="AlphaFoldDB" id="A0A848DR37"/>
<evidence type="ECO:0000313" key="5">
    <source>
        <dbReference type="EMBL" id="NMH95005.1"/>
    </source>
</evidence>
<dbReference type="SMART" id="SM00345">
    <property type="entry name" value="HTH_GNTR"/>
    <property type="match status" value="1"/>
</dbReference>
<dbReference type="CDD" id="cd07377">
    <property type="entry name" value="WHTH_GntR"/>
    <property type="match status" value="1"/>
</dbReference>
<dbReference type="InterPro" id="IPR000524">
    <property type="entry name" value="Tscrpt_reg_HTH_GntR"/>
</dbReference>
<dbReference type="PANTHER" id="PTHR44846">
    <property type="entry name" value="MANNOSYL-D-GLYCERATE TRANSPORT/METABOLISM SYSTEM REPRESSOR MNGR-RELATED"/>
    <property type="match status" value="1"/>
</dbReference>
<keyword evidence="6" id="KW-1185">Reference proteome</keyword>
<dbReference type="RefSeq" id="WP_169415675.1">
    <property type="nucleotide sequence ID" value="NZ_JAAXKZ010000147.1"/>
</dbReference>
<dbReference type="PRINTS" id="PR00035">
    <property type="entry name" value="HTHGNTR"/>
</dbReference>
<dbReference type="PANTHER" id="PTHR44846:SF17">
    <property type="entry name" value="GNTR-FAMILY TRANSCRIPTIONAL REGULATOR"/>
    <property type="match status" value="1"/>
</dbReference>
<dbReference type="PROSITE" id="PS50949">
    <property type="entry name" value="HTH_GNTR"/>
    <property type="match status" value="1"/>
</dbReference>
<gene>
    <name evidence="5" type="ORF">HF519_26260</name>
</gene>
<reference evidence="5 6" key="1">
    <citation type="submission" date="2020-04" db="EMBL/GenBank/DDBJ databases">
        <authorList>
            <person name="Klaysubun C."/>
            <person name="Duangmal K."/>
            <person name="Lipun K."/>
        </authorList>
    </citation>
    <scope>NUCLEOTIDE SEQUENCE [LARGE SCALE GENOMIC DNA]</scope>
    <source>
        <strain evidence="5 6">DSM 45300</strain>
    </source>
</reference>
<organism evidence="5 6">
    <name type="scientific">Pseudonocardia bannensis</name>
    <dbReference type="NCBI Taxonomy" id="630973"/>
    <lineage>
        <taxon>Bacteria</taxon>
        <taxon>Bacillati</taxon>
        <taxon>Actinomycetota</taxon>
        <taxon>Actinomycetes</taxon>
        <taxon>Pseudonocardiales</taxon>
        <taxon>Pseudonocardiaceae</taxon>
        <taxon>Pseudonocardia</taxon>
    </lineage>
</organism>
<name>A0A848DR37_9PSEU</name>
<dbReference type="Pfam" id="PF07702">
    <property type="entry name" value="UTRA"/>
    <property type="match status" value="1"/>
</dbReference>
<keyword evidence="3" id="KW-0804">Transcription</keyword>
<dbReference type="Gene3D" id="3.40.1410.10">
    <property type="entry name" value="Chorismate lyase-like"/>
    <property type="match status" value="1"/>
</dbReference>
<dbReference type="SUPFAM" id="SSF46785">
    <property type="entry name" value="Winged helix' DNA-binding domain"/>
    <property type="match status" value="1"/>
</dbReference>
<dbReference type="GO" id="GO:0045892">
    <property type="term" value="P:negative regulation of DNA-templated transcription"/>
    <property type="evidence" value="ECO:0007669"/>
    <property type="project" value="TreeGrafter"/>
</dbReference>
<proteinExistence type="predicted"/>